<accession>A0A2J7TDA8</accession>
<dbReference type="SUPFAM" id="SSF48452">
    <property type="entry name" value="TPR-like"/>
    <property type="match status" value="1"/>
</dbReference>
<feature type="repeat" description="TPR" evidence="2">
    <location>
        <begin position="633"/>
        <end position="666"/>
    </location>
</feature>
<dbReference type="GO" id="GO:0016491">
    <property type="term" value="F:oxidoreductase activity"/>
    <property type="evidence" value="ECO:0007669"/>
    <property type="project" value="TreeGrafter"/>
</dbReference>
<dbReference type="PANTHER" id="PTHR35038:SF8">
    <property type="entry name" value="C-TYPE POLYHEME CYTOCHROME OMCC"/>
    <property type="match status" value="1"/>
</dbReference>
<gene>
    <name evidence="5" type="ORF">CR492_17110</name>
</gene>
<dbReference type="AlphaFoldDB" id="A0A2J7TDA8"/>
<dbReference type="PANTHER" id="PTHR35038">
    <property type="entry name" value="DISSIMILATORY SULFITE REDUCTASE SIRA"/>
    <property type="match status" value="1"/>
</dbReference>
<feature type="domain" description="Cytochrome c-552/4" evidence="4">
    <location>
        <begin position="184"/>
        <end position="226"/>
    </location>
</feature>
<evidence type="ECO:0000256" key="1">
    <source>
        <dbReference type="ARBA" id="ARBA00022729"/>
    </source>
</evidence>
<protein>
    <recommendedName>
        <fullName evidence="4">Cytochrome c-552/4 domain-containing protein</fullName>
    </recommendedName>
</protein>
<dbReference type="InterPro" id="IPR051829">
    <property type="entry name" value="Multiheme_Cytochr_ET"/>
</dbReference>
<dbReference type="SUPFAM" id="SSF48695">
    <property type="entry name" value="Multiheme cytochromes"/>
    <property type="match status" value="1"/>
</dbReference>
<feature type="repeat" description="TPR" evidence="2">
    <location>
        <begin position="667"/>
        <end position="700"/>
    </location>
</feature>
<name>A0A2J7TDA8_METSI</name>
<dbReference type="RefSeq" id="WP_102844947.1">
    <property type="nucleotide sequence ID" value="NZ_PDZR01000025.1"/>
</dbReference>
<dbReference type="Pfam" id="PF13432">
    <property type="entry name" value="TPR_16"/>
    <property type="match status" value="1"/>
</dbReference>
<dbReference type="SMART" id="SM00028">
    <property type="entry name" value="TPR"/>
    <property type="match status" value="3"/>
</dbReference>
<dbReference type="Pfam" id="PF13646">
    <property type="entry name" value="HEAT_2"/>
    <property type="match status" value="1"/>
</dbReference>
<dbReference type="PROSITE" id="PS50005">
    <property type="entry name" value="TPR"/>
    <property type="match status" value="2"/>
</dbReference>
<dbReference type="Gene3D" id="1.25.40.10">
    <property type="entry name" value="Tetratricopeptide repeat domain"/>
    <property type="match status" value="1"/>
</dbReference>
<proteinExistence type="predicted"/>
<feature type="signal peptide" evidence="3">
    <location>
        <begin position="1"/>
        <end position="38"/>
    </location>
</feature>
<sequence>MIRLFRLQSKAAPARGRKPVFRSFASLLRLLFIAPALAQNAKAPEPAFVGAAACAGCHAAQAKAWASSHHAEAMQEPTAATVLGHFSGASVAHHGVTTTFSRKDDAFMVRTDGPDGALHDYKIAYTFGVYPLQQYLIAFPGGRFQALGVAWDSRPKAEGGQRWIHLYPDAPPPPGDRLHWTGRDQTWNYQCANCHSTDLKKNFDLAANAYATTWGEINVSCEACHGPGSRHLAWAEAGAKAPPGSAPAQYDDKGLTTALNAAVNGEWRMNPATGIAERATPSDRRELDICANCHARRKVIVKEPVIGAPFLDANLPALLERGLYHADGQIDGEVFEYGSFVQSRMFHAGVTCSNCHEPHSLKLRAEGNGLCAQCHLPEKFDTVSHSHHQPGGAGAQCVNCHMPAKTYMIVDERRDHSLRVPRPDLTLSIGAPNACATCHADKGAEWATHIVASWFPGGRQTSGHYGLALHAGRQGAPGAETKLDSLILDSTQPAIARASALALLQPLATPQSEAAIKAAIGDFDPLVRAAAPRALAATQTPAMIAALGPLLSDPVRAVRIEAARALADAHQQLPGPQQLAYAAAFLELIDAEMVDADRPEAHLNLGILEARQRRAPEAQAHYEAALRLDAGFVPALVNLADLDRQLGRSEESVARLRKAIDLEPGNADARHSLGLALVRQKNYPDALAQLKRASELAPGNARYAYVYAIALNSTGAPADAAAALEAAHQRHPADRDILIALVSMARERGDLATALVHARQLSALFPSDAHLRVLVMELEARQPK</sequence>
<dbReference type="InterPro" id="IPR019734">
    <property type="entry name" value="TPR_rpt"/>
</dbReference>
<keyword evidence="2" id="KW-0802">TPR repeat</keyword>
<dbReference type="Gene3D" id="1.25.10.10">
    <property type="entry name" value="Leucine-rich Repeat Variant"/>
    <property type="match status" value="1"/>
</dbReference>
<evidence type="ECO:0000256" key="2">
    <source>
        <dbReference type="PROSITE-ProRule" id="PRU00339"/>
    </source>
</evidence>
<dbReference type="InterPro" id="IPR023155">
    <property type="entry name" value="Cyt_c-552/4"/>
</dbReference>
<dbReference type="Proteomes" id="UP000236286">
    <property type="component" value="Unassembled WGS sequence"/>
</dbReference>
<evidence type="ECO:0000313" key="6">
    <source>
        <dbReference type="Proteomes" id="UP000236286"/>
    </source>
</evidence>
<dbReference type="OrthoDB" id="9814800at2"/>
<feature type="chain" id="PRO_5014370182" description="Cytochrome c-552/4 domain-containing protein" evidence="3">
    <location>
        <begin position="39"/>
        <end position="784"/>
    </location>
</feature>
<reference evidence="5 6" key="1">
    <citation type="submission" date="2017-10" db="EMBL/GenBank/DDBJ databases">
        <title>Genome announcement of Methylocella silvestris TVC from permafrost.</title>
        <authorList>
            <person name="Wang J."/>
            <person name="Geng K."/>
            <person name="Ul-Haque F."/>
            <person name="Crombie A.T."/>
            <person name="Street L.E."/>
            <person name="Wookey P.A."/>
            <person name="Murrell J.C."/>
            <person name="Pratscher J."/>
        </authorList>
    </citation>
    <scope>NUCLEOTIDE SEQUENCE [LARGE SCALE GENOMIC DNA]</scope>
    <source>
        <strain evidence="5 6">TVC</strain>
    </source>
</reference>
<dbReference type="InterPro" id="IPR036280">
    <property type="entry name" value="Multihaem_cyt_sf"/>
</dbReference>
<dbReference type="Gene3D" id="1.10.1130.10">
    <property type="entry name" value="Flavocytochrome C3, Chain A"/>
    <property type="match status" value="2"/>
</dbReference>
<organism evidence="5 6">
    <name type="scientific">Methylocella silvestris</name>
    <dbReference type="NCBI Taxonomy" id="199596"/>
    <lineage>
        <taxon>Bacteria</taxon>
        <taxon>Pseudomonadati</taxon>
        <taxon>Pseudomonadota</taxon>
        <taxon>Alphaproteobacteria</taxon>
        <taxon>Hyphomicrobiales</taxon>
        <taxon>Beijerinckiaceae</taxon>
        <taxon>Methylocella</taxon>
    </lineage>
</organism>
<evidence type="ECO:0000256" key="3">
    <source>
        <dbReference type="SAM" id="SignalP"/>
    </source>
</evidence>
<dbReference type="EMBL" id="PDZR01000025">
    <property type="protein sequence ID" value="PNG24723.1"/>
    <property type="molecule type" value="Genomic_DNA"/>
</dbReference>
<dbReference type="Pfam" id="PF13435">
    <property type="entry name" value="Cytochrome_C554"/>
    <property type="match status" value="2"/>
</dbReference>
<feature type="domain" description="Cytochrome c-552/4" evidence="4">
    <location>
        <begin position="53"/>
        <end position="76"/>
    </location>
</feature>
<evidence type="ECO:0000313" key="5">
    <source>
        <dbReference type="EMBL" id="PNG24723.1"/>
    </source>
</evidence>
<dbReference type="InterPro" id="IPR011989">
    <property type="entry name" value="ARM-like"/>
</dbReference>
<comment type="caution">
    <text evidence="5">The sequence shown here is derived from an EMBL/GenBank/DDBJ whole genome shotgun (WGS) entry which is preliminary data.</text>
</comment>
<evidence type="ECO:0000259" key="4">
    <source>
        <dbReference type="Pfam" id="PF13435"/>
    </source>
</evidence>
<dbReference type="InterPro" id="IPR011990">
    <property type="entry name" value="TPR-like_helical_dom_sf"/>
</dbReference>
<keyword evidence="1 3" id="KW-0732">Signal</keyword>